<proteinExistence type="predicted"/>
<name>A0A8H2DSA4_ORBOL</name>
<accession>A0A8H2DSA4</accession>
<dbReference type="Proteomes" id="UP000297595">
    <property type="component" value="Unassembled WGS sequence"/>
</dbReference>
<comment type="caution">
    <text evidence="1">The sequence shown here is derived from an EMBL/GenBank/DDBJ whole genome shotgun (WGS) entry which is preliminary data.</text>
</comment>
<gene>
    <name evidence="1" type="ORF">EYR41_011680</name>
</gene>
<evidence type="ECO:0000313" key="1">
    <source>
        <dbReference type="EMBL" id="TGJ63788.1"/>
    </source>
</evidence>
<sequence>MNWSLGWEIRADEVAENLDQAVPGCINILTEPAYLNRDHEEWYEDQDQDIYWAKRGDIPLSLDGILKDPIISIQILSECCMHKDERKSQRRCPTNTRISVDPKYHTDYHLMLGD</sequence>
<organism evidence="1 2">
    <name type="scientific">Orbilia oligospora</name>
    <name type="common">Nematode-trapping fungus</name>
    <name type="synonym">Arthrobotrys oligospora</name>
    <dbReference type="NCBI Taxonomy" id="2813651"/>
    <lineage>
        <taxon>Eukaryota</taxon>
        <taxon>Fungi</taxon>
        <taxon>Dikarya</taxon>
        <taxon>Ascomycota</taxon>
        <taxon>Pezizomycotina</taxon>
        <taxon>Orbiliomycetes</taxon>
        <taxon>Orbiliales</taxon>
        <taxon>Orbiliaceae</taxon>
        <taxon>Orbilia</taxon>
    </lineage>
</organism>
<reference evidence="1 2" key="1">
    <citation type="submission" date="2019-03" db="EMBL/GenBank/DDBJ databases">
        <title>Nematode-trapping fungi genome.</title>
        <authorList>
            <person name="Vidal-Diez De Ulzurrun G."/>
        </authorList>
    </citation>
    <scope>NUCLEOTIDE SEQUENCE [LARGE SCALE GENOMIC DNA]</scope>
    <source>
        <strain evidence="1 2">TWF154</strain>
    </source>
</reference>
<evidence type="ECO:0000313" key="2">
    <source>
        <dbReference type="Proteomes" id="UP000297595"/>
    </source>
</evidence>
<dbReference type="EMBL" id="SOZJ01000008">
    <property type="protein sequence ID" value="TGJ63788.1"/>
    <property type="molecule type" value="Genomic_DNA"/>
</dbReference>
<dbReference type="AlphaFoldDB" id="A0A8H2DSA4"/>
<protein>
    <submittedName>
        <fullName evidence="1">Uncharacterized protein</fullName>
    </submittedName>
</protein>